<keyword evidence="1" id="KW-0472">Membrane</keyword>
<accession>A0A376GCV2</accession>
<protein>
    <recommendedName>
        <fullName evidence="4">Lmo0937 family membrane protein</fullName>
    </recommendedName>
</protein>
<keyword evidence="1" id="KW-1133">Transmembrane helix</keyword>
<evidence type="ECO:0008006" key="4">
    <source>
        <dbReference type="Google" id="ProtNLM"/>
    </source>
</evidence>
<evidence type="ECO:0000256" key="1">
    <source>
        <dbReference type="SAM" id="Phobius"/>
    </source>
</evidence>
<organism evidence="2 3">
    <name type="scientific">Empedobacter falsenii</name>
    <dbReference type="NCBI Taxonomy" id="343874"/>
    <lineage>
        <taxon>Bacteria</taxon>
        <taxon>Pseudomonadati</taxon>
        <taxon>Bacteroidota</taxon>
        <taxon>Flavobacteriia</taxon>
        <taxon>Flavobacteriales</taxon>
        <taxon>Weeksellaceae</taxon>
        <taxon>Empedobacter</taxon>
    </lineage>
</organism>
<proteinExistence type="predicted"/>
<feature type="transmembrane region" description="Helical" evidence="1">
    <location>
        <begin position="5"/>
        <end position="23"/>
    </location>
</feature>
<evidence type="ECO:0000313" key="2">
    <source>
        <dbReference type="EMBL" id="STD58615.1"/>
    </source>
</evidence>
<gene>
    <name evidence="2" type="ORF">NCTC13456_02239</name>
</gene>
<dbReference type="Proteomes" id="UP000254737">
    <property type="component" value="Unassembled WGS sequence"/>
</dbReference>
<reference evidence="2 3" key="1">
    <citation type="submission" date="2018-06" db="EMBL/GenBank/DDBJ databases">
        <authorList>
            <consortium name="Pathogen Informatics"/>
            <person name="Doyle S."/>
        </authorList>
    </citation>
    <scope>NUCLEOTIDE SEQUENCE [LARGE SCALE GENOMIC DNA]</scope>
    <source>
        <strain evidence="2 3">NCTC13456</strain>
    </source>
</reference>
<keyword evidence="1" id="KW-0812">Transmembrane</keyword>
<evidence type="ECO:0000313" key="3">
    <source>
        <dbReference type="Proteomes" id="UP000254737"/>
    </source>
</evidence>
<feature type="transmembrane region" description="Helical" evidence="1">
    <location>
        <begin position="29"/>
        <end position="48"/>
    </location>
</feature>
<dbReference type="EMBL" id="UFXS01000001">
    <property type="protein sequence ID" value="STD58615.1"/>
    <property type="molecule type" value="Genomic_DNA"/>
</dbReference>
<dbReference type="STRING" id="343874.GCA_000805695_00015"/>
<sequence length="53" mass="6070">MRNTFVLIATILIIFWGLIYFGLGISYHGIVHFLLFMAFISLVLRLLIGKKQG</sequence>
<dbReference type="AlphaFoldDB" id="A0A376GCV2"/>
<name>A0A376GCV2_9FLAO</name>